<gene>
    <name evidence="2" type="ORF">D0865_05035</name>
</gene>
<evidence type="ECO:0000313" key="2">
    <source>
        <dbReference type="EMBL" id="RMY53861.1"/>
    </source>
</evidence>
<organism evidence="2 3">
    <name type="scientific">Hortaea werneckii</name>
    <name type="common">Black yeast</name>
    <name type="synonym">Cladosporium werneckii</name>
    <dbReference type="NCBI Taxonomy" id="91943"/>
    <lineage>
        <taxon>Eukaryota</taxon>
        <taxon>Fungi</taxon>
        <taxon>Dikarya</taxon>
        <taxon>Ascomycota</taxon>
        <taxon>Pezizomycotina</taxon>
        <taxon>Dothideomycetes</taxon>
        <taxon>Dothideomycetidae</taxon>
        <taxon>Mycosphaerellales</taxon>
        <taxon>Teratosphaeriaceae</taxon>
        <taxon>Hortaea</taxon>
    </lineage>
</organism>
<feature type="compositionally biased region" description="Low complexity" evidence="1">
    <location>
        <begin position="46"/>
        <end position="84"/>
    </location>
</feature>
<name>A0A3M7CP01_HORWE</name>
<proteinExistence type="predicted"/>
<reference evidence="2 3" key="1">
    <citation type="journal article" date="2018" name="BMC Genomics">
        <title>Genomic evidence for intraspecific hybridization in a clonal and extremely halotolerant yeast.</title>
        <authorList>
            <person name="Gostincar C."/>
            <person name="Stajich J.E."/>
            <person name="Zupancic J."/>
            <person name="Zalar P."/>
            <person name="Gunde-Cimerman N."/>
        </authorList>
    </citation>
    <scope>NUCLEOTIDE SEQUENCE [LARGE SCALE GENOMIC DNA]</scope>
    <source>
        <strain evidence="2 3">EXF-151</strain>
    </source>
</reference>
<dbReference type="OrthoDB" id="3935672at2759"/>
<accession>A0A3M7CP01</accession>
<protein>
    <recommendedName>
        <fullName evidence="4">GATA-type domain-containing protein</fullName>
    </recommendedName>
</protein>
<feature type="region of interest" description="Disordered" evidence="1">
    <location>
        <begin position="37"/>
        <end position="84"/>
    </location>
</feature>
<dbReference type="AlphaFoldDB" id="A0A3M7CP01"/>
<evidence type="ECO:0000313" key="3">
    <source>
        <dbReference type="Proteomes" id="UP000270230"/>
    </source>
</evidence>
<dbReference type="EMBL" id="QWIN01000323">
    <property type="protein sequence ID" value="RMY53861.1"/>
    <property type="molecule type" value="Genomic_DNA"/>
</dbReference>
<dbReference type="Proteomes" id="UP000270230">
    <property type="component" value="Unassembled WGS sequence"/>
</dbReference>
<comment type="caution">
    <text evidence="2">The sequence shown here is derived from an EMBL/GenBank/DDBJ whole genome shotgun (WGS) entry which is preliminary data.</text>
</comment>
<evidence type="ECO:0000256" key="1">
    <source>
        <dbReference type="SAM" id="MobiDB-lite"/>
    </source>
</evidence>
<sequence>MQTQTPPQTCTGCRKQKNPEDFWRYNRTNLTCNACSERHRTRKAKTAAAAAQQNQQQAQQAQPPPEDTTTTTTSATATTKQEQD</sequence>
<evidence type="ECO:0008006" key="4">
    <source>
        <dbReference type="Google" id="ProtNLM"/>
    </source>
</evidence>